<organism evidence="2 3">
    <name type="scientific">Rhodotorula diobovata</name>
    <dbReference type="NCBI Taxonomy" id="5288"/>
    <lineage>
        <taxon>Eukaryota</taxon>
        <taxon>Fungi</taxon>
        <taxon>Dikarya</taxon>
        <taxon>Basidiomycota</taxon>
        <taxon>Pucciniomycotina</taxon>
        <taxon>Microbotryomycetes</taxon>
        <taxon>Sporidiobolales</taxon>
        <taxon>Sporidiobolaceae</taxon>
        <taxon>Rhodotorula</taxon>
    </lineage>
</organism>
<feature type="compositionally biased region" description="Basic residues" evidence="1">
    <location>
        <begin position="141"/>
        <end position="155"/>
    </location>
</feature>
<keyword evidence="3" id="KW-1185">Reference proteome</keyword>
<evidence type="ECO:0000313" key="2">
    <source>
        <dbReference type="EMBL" id="TNY19002.1"/>
    </source>
</evidence>
<dbReference type="EMBL" id="SOZI01000112">
    <property type="protein sequence ID" value="TNY19002.1"/>
    <property type="molecule type" value="Genomic_DNA"/>
</dbReference>
<proteinExistence type="predicted"/>
<protein>
    <submittedName>
        <fullName evidence="2">Uncharacterized protein</fullName>
    </submittedName>
</protein>
<sequence length="202" mass="22350">MSLLSPLAPGQAKLQQVQQIWHRLTRPPLADLASALVVLDAEIARLEYDRSPELPRAETERAGLVREGHGKEIVRLLAESRDLLEAMESEAEAAHERKLQLPRDTPLQAARRDASFDTADELQAAYETAEAAAEEGEHALRSHASRAAPTHRHSRSPTPPEDLPHIAVHHARALGRGPAGGVRARGGEGTLRRGWLYFQRRY</sequence>
<feature type="region of interest" description="Disordered" evidence="1">
    <location>
        <begin position="129"/>
        <end position="163"/>
    </location>
</feature>
<accession>A0A5C5FRZ6</accession>
<reference evidence="2 3" key="1">
    <citation type="submission" date="2019-03" db="EMBL/GenBank/DDBJ databases">
        <title>Rhodosporidium diobovatum UCD-FST 08-225 genome sequencing, assembly, and annotation.</title>
        <authorList>
            <person name="Fakankun I.U."/>
            <person name="Fristensky B."/>
            <person name="Levin D.B."/>
        </authorList>
    </citation>
    <scope>NUCLEOTIDE SEQUENCE [LARGE SCALE GENOMIC DNA]</scope>
    <source>
        <strain evidence="2 3">UCD-FST 08-225</strain>
    </source>
</reference>
<evidence type="ECO:0000313" key="3">
    <source>
        <dbReference type="Proteomes" id="UP000311382"/>
    </source>
</evidence>
<dbReference type="AlphaFoldDB" id="A0A5C5FRZ6"/>
<name>A0A5C5FRZ6_9BASI</name>
<dbReference type="Proteomes" id="UP000311382">
    <property type="component" value="Unassembled WGS sequence"/>
</dbReference>
<evidence type="ECO:0000256" key="1">
    <source>
        <dbReference type="SAM" id="MobiDB-lite"/>
    </source>
</evidence>
<comment type="caution">
    <text evidence="2">The sequence shown here is derived from an EMBL/GenBank/DDBJ whole genome shotgun (WGS) entry which is preliminary data.</text>
</comment>
<gene>
    <name evidence="2" type="ORF">DMC30DRAFT_401551</name>
</gene>